<evidence type="ECO:0000313" key="1">
    <source>
        <dbReference type="EMBL" id="CDL40874.1"/>
    </source>
</evidence>
<sequence length="121" mass="14000">MDIHALAQYAAAEDKKKMRGQPRLKIDEFITIENVQAKGNRVVYDYSLSENWLALSADKQREKQTNMNKDLIYRTCSLETVRLAQAKGLEEEHNYYSQYPDKAAFTLRTSAQICMQNGFTQ</sequence>
<organism evidence="1 2">
    <name type="scientific">Citrobacter freundii</name>
    <dbReference type="NCBI Taxonomy" id="546"/>
    <lineage>
        <taxon>Bacteria</taxon>
        <taxon>Pseudomonadati</taxon>
        <taxon>Pseudomonadota</taxon>
        <taxon>Gammaproteobacteria</taxon>
        <taxon>Enterobacterales</taxon>
        <taxon>Enterobacteriaceae</taxon>
        <taxon>Citrobacter</taxon>
        <taxon>Citrobacter freundii complex</taxon>
    </lineage>
</organism>
<evidence type="ECO:0000313" key="2">
    <source>
        <dbReference type="Proteomes" id="UP000019194"/>
    </source>
</evidence>
<proteinExistence type="predicted"/>
<protein>
    <submittedName>
        <fullName evidence="1">Uncharacterized protein</fullName>
    </submittedName>
</protein>
<dbReference type="AlphaFoldDB" id="A0A7G2IYN9"/>
<comment type="caution">
    <text evidence="1">The sequence shown here is derived from an EMBL/GenBank/DDBJ whole genome shotgun (WGS) entry which is preliminary data.</text>
</comment>
<name>A0A7G2IYN9_CITFR</name>
<dbReference type="EMBL" id="CBWP010000075">
    <property type="protein sequence ID" value="CDL40874.1"/>
    <property type="molecule type" value="Genomic_DNA"/>
</dbReference>
<accession>A0A7G2IYN9</accession>
<dbReference type="Proteomes" id="UP000019194">
    <property type="component" value="Unassembled WGS sequence"/>
</dbReference>
<reference evidence="1 2" key="1">
    <citation type="submission" date="2013-10" db="EMBL/GenBank/DDBJ databases">
        <title>Antibiotic resistance diversity of beta-lactamase producers in the General Hospital Vienna.</title>
        <authorList>
            <person name="Barisic I."/>
            <person name="Mitteregger D."/>
            <person name="Hirschl A.M."/>
            <person name="Noehammer C."/>
            <person name="Wiesinger-Mayr H."/>
        </authorList>
    </citation>
    <scope>NUCLEOTIDE SEQUENCE [LARGE SCALE GENOMIC DNA]</scope>
    <source>
        <strain evidence="1 2">ISC11</strain>
    </source>
</reference>